<proteinExistence type="predicted"/>
<dbReference type="Proteomes" id="UP000249723">
    <property type="component" value="Unassembled WGS sequence"/>
</dbReference>
<dbReference type="AlphaFoldDB" id="A0A2X0M9I5"/>
<feature type="compositionally biased region" description="Low complexity" evidence="1">
    <location>
        <begin position="178"/>
        <end position="187"/>
    </location>
</feature>
<dbReference type="EMBL" id="FMWP01000117">
    <property type="protein sequence ID" value="SDA01758.1"/>
    <property type="molecule type" value="Genomic_DNA"/>
</dbReference>
<evidence type="ECO:0000313" key="3">
    <source>
        <dbReference type="Proteomes" id="UP000249723"/>
    </source>
</evidence>
<feature type="region of interest" description="Disordered" evidence="1">
    <location>
        <begin position="163"/>
        <end position="266"/>
    </location>
</feature>
<evidence type="ECO:0000313" key="2">
    <source>
        <dbReference type="EMBL" id="SDA01758.1"/>
    </source>
</evidence>
<name>A0A2X0M9I5_9BASI</name>
<sequence>MPPKAKAPPLPPLPLTPKQEQALRGLSITEKTLVVQAVYETGTAEFKAASKLLQGHPLLVHRPKHFFSPEKMATVHAALSKQLGLSPEQPQPQHSAQLLQVARKWYLERVYELRGVMQQHVDRFKDAYKELEALKAGEMDWKLTDPGRLAAVQANSNAVVQTAPAAVPSTTPPPPTSTPAASETQPTVVSDAVPSLPTILNSEPMKVQSEQDRRAKKRKVSVGPEPTTAPPAAETGLGVSSTPLATLPSIPTTEATSTPTATTTTTSTIPQDVVPLINTEAPESIIKEDTTDAMNVDIDPLAALTSIDLDIEAGVAAAVAAALGGEVVVGANGGS</sequence>
<feature type="compositionally biased region" description="Low complexity" evidence="1">
    <location>
        <begin position="224"/>
        <end position="235"/>
    </location>
</feature>
<gene>
    <name evidence="2" type="ORF">BZ3500_MVSOF-1268-A1-R1_CHR10-2G02926</name>
</gene>
<reference evidence="3" key="1">
    <citation type="submission" date="2016-10" db="EMBL/GenBank/DDBJ databases">
        <authorList>
            <person name="Jeantristanb JTB J.-T."/>
            <person name="Ricardo R."/>
        </authorList>
    </citation>
    <scope>NUCLEOTIDE SEQUENCE [LARGE SCALE GENOMIC DNA]</scope>
</reference>
<accession>A0A2X0M9I5</accession>
<organism evidence="2 3">
    <name type="scientific">Microbotryum saponariae</name>
    <dbReference type="NCBI Taxonomy" id="289078"/>
    <lineage>
        <taxon>Eukaryota</taxon>
        <taxon>Fungi</taxon>
        <taxon>Dikarya</taxon>
        <taxon>Basidiomycota</taxon>
        <taxon>Pucciniomycotina</taxon>
        <taxon>Microbotryomycetes</taxon>
        <taxon>Microbotryales</taxon>
        <taxon>Microbotryaceae</taxon>
        <taxon>Microbotryum</taxon>
    </lineage>
</organism>
<evidence type="ECO:0000256" key="1">
    <source>
        <dbReference type="SAM" id="MobiDB-lite"/>
    </source>
</evidence>
<protein>
    <submittedName>
        <fullName evidence="2">BZ3500_MvSof-1268-A1-R1_Chr10-2g02926 protein</fullName>
    </submittedName>
</protein>
<dbReference type="OrthoDB" id="1742084at2759"/>
<feature type="compositionally biased region" description="Low complexity" evidence="1">
    <location>
        <begin position="248"/>
        <end position="266"/>
    </location>
</feature>
<keyword evidence="3" id="KW-1185">Reference proteome</keyword>